<dbReference type="InterPro" id="IPR002999">
    <property type="entry name" value="Tudor"/>
</dbReference>
<dbReference type="Gene3D" id="2.30.30.140">
    <property type="match status" value="1"/>
</dbReference>
<evidence type="ECO:0000313" key="2">
    <source>
        <dbReference type="EMBL" id="CAD7226406.1"/>
    </source>
</evidence>
<dbReference type="GO" id="GO:0005737">
    <property type="term" value="C:cytoplasm"/>
    <property type="evidence" value="ECO:0007669"/>
    <property type="project" value="UniProtKB-ARBA"/>
</dbReference>
<dbReference type="EMBL" id="OB660822">
    <property type="protein sequence ID" value="CAD7226406.1"/>
    <property type="molecule type" value="Genomic_DNA"/>
</dbReference>
<dbReference type="Gene3D" id="2.40.50.90">
    <property type="match status" value="1"/>
</dbReference>
<organism evidence="2">
    <name type="scientific">Cyprideis torosa</name>
    <dbReference type="NCBI Taxonomy" id="163714"/>
    <lineage>
        <taxon>Eukaryota</taxon>
        <taxon>Metazoa</taxon>
        <taxon>Ecdysozoa</taxon>
        <taxon>Arthropoda</taxon>
        <taxon>Crustacea</taxon>
        <taxon>Oligostraca</taxon>
        <taxon>Ostracoda</taxon>
        <taxon>Podocopa</taxon>
        <taxon>Podocopida</taxon>
        <taxon>Cytherocopina</taxon>
        <taxon>Cytheroidea</taxon>
        <taxon>Cytherideidae</taxon>
        <taxon>Cyprideis</taxon>
    </lineage>
</organism>
<feature type="region of interest" description="Disordered" evidence="1">
    <location>
        <begin position="443"/>
        <end position="477"/>
    </location>
</feature>
<sequence>MASLSGKGVKPKVFKFDPAANSGGDISDDETERLLEEVKKPSTAIDNWLNPGSKSTKLPNSVSSRELQNFPVEAVGTDPIPLEPIDTANIDCDQPLLILFGEIMKPTQFYFQVVDKYKTLEKVMKEMDKYYGVKGKGHEWLIPQKHLVPGLHVAAPYHSHEDFHRAKILKLNEINTIAEVFYIDYGSKIYINTMKLRYLHVDFLKELPHAQAQPGTLKDVVPTPEFNYRLLDKFYNFVFNKVLTCIEAHPNGKGQYELEIFDTSDKDDVHLATHCVDVLNVCQWAHPDPVAIEAEVENDAGKSSTDSKSDDEEDGVVFTRAKVIRDQKEVVKALQEFGLDPTNDRPVGVITNDQPEGLQTPAELAGNISGKNTLIREAQTLAFLARFQAKLDEVKEKGVESDDGEDLDDDKEGNDDQEDESWMRHRMKTSEAELVLAKDANRKAADWYEVTDPRNPITKRRREESKRIMADRKRPRK</sequence>
<dbReference type="SMART" id="SM00333">
    <property type="entry name" value="TUDOR"/>
    <property type="match status" value="1"/>
</dbReference>
<feature type="region of interest" description="Disordered" evidence="1">
    <location>
        <begin position="1"/>
        <end position="30"/>
    </location>
</feature>
<gene>
    <name evidence="2" type="ORF">CTOB1V02_LOCUS4324</name>
</gene>
<dbReference type="SUPFAM" id="SSF63748">
    <property type="entry name" value="Tudor/PWWP/MBT"/>
    <property type="match status" value="1"/>
</dbReference>
<dbReference type="PROSITE" id="PS50304">
    <property type="entry name" value="TUDOR"/>
    <property type="match status" value="1"/>
</dbReference>
<feature type="region of interest" description="Disordered" evidence="1">
    <location>
        <begin position="394"/>
        <end position="427"/>
    </location>
</feature>
<name>A0A7R8W7J0_9CRUS</name>
<feature type="compositionally biased region" description="Basic and acidic residues" evidence="1">
    <location>
        <begin position="461"/>
        <end position="477"/>
    </location>
</feature>
<proteinExistence type="predicted"/>
<dbReference type="InterPro" id="IPR035437">
    <property type="entry name" value="SNase_OB-fold_sf"/>
</dbReference>
<protein>
    <submittedName>
        <fullName evidence="2">Uncharacterized protein</fullName>
    </submittedName>
</protein>
<feature type="compositionally biased region" description="Acidic residues" evidence="1">
    <location>
        <begin position="401"/>
        <end position="420"/>
    </location>
</feature>
<dbReference type="OrthoDB" id="442970at2759"/>
<evidence type="ECO:0000256" key="1">
    <source>
        <dbReference type="SAM" id="MobiDB-lite"/>
    </source>
</evidence>
<dbReference type="Pfam" id="PF00567">
    <property type="entry name" value="TUDOR"/>
    <property type="match status" value="1"/>
</dbReference>
<reference evidence="2" key="1">
    <citation type="submission" date="2020-11" db="EMBL/GenBank/DDBJ databases">
        <authorList>
            <person name="Tran Van P."/>
        </authorList>
    </citation>
    <scope>NUCLEOTIDE SEQUENCE</scope>
</reference>
<dbReference type="PANTHER" id="PTHR16442:SF1">
    <property type="entry name" value="RING FINGER PROTEIN 17"/>
    <property type="match status" value="1"/>
</dbReference>
<dbReference type="PANTHER" id="PTHR16442">
    <property type="entry name" value="RING FINGER PROTEIN 17"/>
    <property type="match status" value="1"/>
</dbReference>
<dbReference type="AlphaFoldDB" id="A0A7R8W7J0"/>
<accession>A0A7R8W7J0</accession>